<dbReference type="EMBL" id="JBFXLR010000046">
    <property type="protein sequence ID" value="KAL2843446.1"/>
    <property type="molecule type" value="Genomic_DNA"/>
</dbReference>
<reference evidence="3 4" key="1">
    <citation type="submission" date="2024-07" db="EMBL/GenBank/DDBJ databases">
        <title>Section-level genome sequencing and comparative genomics of Aspergillus sections Usti and Cavernicolus.</title>
        <authorList>
            <consortium name="Lawrence Berkeley National Laboratory"/>
            <person name="Nybo J.L."/>
            <person name="Vesth T.C."/>
            <person name="Theobald S."/>
            <person name="Frisvad J.C."/>
            <person name="Larsen T.O."/>
            <person name="Kjaerboelling I."/>
            <person name="Rothschild-Mancinelli K."/>
            <person name="Lyhne E.K."/>
            <person name="Kogle M.E."/>
            <person name="Barry K."/>
            <person name="Clum A."/>
            <person name="Na H."/>
            <person name="Ledsgaard L."/>
            <person name="Lin J."/>
            <person name="Lipzen A."/>
            <person name="Kuo A."/>
            <person name="Riley R."/>
            <person name="Mondo S."/>
            <person name="LaButti K."/>
            <person name="Haridas S."/>
            <person name="Pangalinan J."/>
            <person name="Salamov A.A."/>
            <person name="Simmons B.A."/>
            <person name="Magnuson J.K."/>
            <person name="Chen J."/>
            <person name="Drula E."/>
            <person name="Henrissat B."/>
            <person name="Wiebenga A."/>
            <person name="Lubbers R.J."/>
            <person name="Gomes A.C."/>
            <person name="Macurrencykelacurrency M.R."/>
            <person name="Stajich J."/>
            <person name="Grigoriev I.V."/>
            <person name="Mortensen U.H."/>
            <person name="De vries R.P."/>
            <person name="Baker S.E."/>
            <person name="Andersen M.R."/>
        </authorList>
    </citation>
    <scope>NUCLEOTIDE SEQUENCE [LARGE SCALE GENOMIC DNA]</scope>
    <source>
        <strain evidence="3 4">CBS 756.74</strain>
    </source>
</reference>
<sequence>MFGFSNKSMDAAPPYEELEAQSSGTRYAAVAQLEVDDEPHHHPHSQPHEHQYLDTNTTSTTTLPAPATFQPHVHCEACDGFLQRQQKMRAERFCCGMVAATFMAAFVCGLLLGVAIVNGRKDKWNH</sequence>
<evidence type="ECO:0000313" key="4">
    <source>
        <dbReference type="Proteomes" id="UP001610444"/>
    </source>
</evidence>
<keyword evidence="2" id="KW-1133">Transmembrane helix</keyword>
<dbReference type="GeneID" id="98161722"/>
<feature type="region of interest" description="Disordered" evidence="1">
    <location>
        <begin position="1"/>
        <end position="63"/>
    </location>
</feature>
<evidence type="ECO:0000256" key="1">
    <source>
        <dbReference type="SAM" id="MobiDB-lite"/>
    </source>
</evidence>
<keyword evidence="2" id="KW-0812">Transmembrane</keyword>
<feature type="transmembrane region" description="Helical" evidence="2">
    <location>
        <begin position="93"/>
        <end position="117"/>
    </location>
</feature>
<keyword evidence="4" id="KW-1185">Reference proteome</keyword>
<accession>A0ABR4JUD8</accession>
<organism evidence="3 4">
    <name type="scientific">Aspergillus pseudodeflectus</name>
    <dbReference type="NCBI Taxonomy" id="176178"/>
    <lineage>
        <taxon>Eukaryota</taxon>
        <taxon>Fungi</taxon>
        <taxon>Dikarya</taxon>
        <taxon>Ascomycota</taxon>
        <taxon>Pezizomycotina</taxon>
        <taxon>Eurotiomycetes</taxon>
        <taxon>Eurotiomycetidae</taxon>
        <taxon>Eurotiales</taxon>
        <taxon>Aspergillaceae</taxon>
        <taxon>Aspergillus</taxon>
        <taxon>Aspergillus subgen. Nidulantes</taxon>
    </lineage>
</organism>
<gene>
    <name evidence="3" type="ORF">BJX68DRAFT_270178</name>
</gene>
<comment type="caution">
    <text evidence="3">The sequence shown here is derived from an EMBL/GenBank/DDBJ whole genome shotgun (WGS) entry which is preliminary data.</text>
</comment>
<evidence type="ECO:0000313" key="3">
    <source>
        <dbReference type="EMBL" id="KAL2843446.1"/>
    </source>
</evidence>
<keyword evidence="2" id="KW-0472">Membrane</keyword>
<evidence type="ECO:0000256" key="2">
    <source>
        <dbReference type="SAM" id="Phobius"/>
    </source>
</evidence>
<name>A0ABR4JUD8_9EURO</name>
<protein>
    <recommendedName>
        <fullName evidence="5">LITAF domain-containing protein</fullName>
    </recommendedName>
</protein>
<evidence type="ECO:0008006" key="5">
    <source>
        <dbReference type="Google" id="ProtNLM"/>
    </source>
</evidence>
<dbReference type="Proteomes" id="UP001610444">
    <property type="component" value="Unassembled WGS sequence"/>
</dbReference>
<dbReference type="RefSeq" id="XP_070895624.1">
    <property type="nucleotide sequence ID" value="XM_071046558.1"/>
</dbReference>
<proteinExistence type="predicted"/>